<keyword evidence="9" id="KW-1185">Reference proteome</keyword>
<feature type="domain" description="Alcohol dehydrogenase-like N-terminal" evidence="7">
    <location>
        <begin position="30"/>
        <end position="140"/>
    </location>
</feature>
<dbReference type="Pfam" id="PF08240">
    <property type="entry name" value="ADH_N"/>
    <property type="match status" value="1"/>
</dbReference>
<sequence>MKIKTQSCVVAGKQTVDVTDQEIEWNNKGTLVQITRGGICGSDLHYYQEGKVGNFSVKAPMVLGHEVIGKVVHSDSEKLHEGQTVAVNPSKPCGHCKYCLAKEENQCTEMRFFGSAMYFPHVDGGFTRFKVVDTAQCIPFSGNADAKTMAFAEPLAVAIHAAHQAGDLQGKRVFISGVGPIGCLIVSAVKTLGAAEIVCADISPRSLELAQKMGADTLLDPRSADLTPWKAEKGYPRSADLTPWKAEKGYFDVSFEVSGNPTSITTCLEVTRARGAMVQVGMGGPVADFPMMMLIAKEIALKGSFRFTTEFNTAVSWLANGVVDPLPLLSGEYPFTELEQALKFAGDKTQAAKVQLVF</sequence>
<name>A0ABU9V0E0_9ENTR</name>
<evidence type="ECO:0000256" key="2">
    <source>
        <dbReference type="ARBA" id="ARBA00008072"/>
    </source>
</evidence>
<dbReference type="Pfam" id="PF00107">
    <property type="entry name" value="ADH_zinc_N"/>
    <property type="match status" value="1"/>
</dbReference>
<organism evidence="8 9">
    <name type="scientific">Phytobacter palmae</name>
    <dbReference type="NCBI Taxonomy" id="1855371"/>
    <lineage>
        <taxon>Bacteria</taxon>
        <taxon>Pseudomonadati</taxon>
        <taxon>Pseudomonadota</taxon>
        <taxon>Gammaproteobacteria</taxon>
        <taxon>Enterobacterales</taxon>
        <taxon>Enterobacteriaceae</taxon>
        <taxon>Phytobacter</taxon>
    </lineage>
</organism>
<evidence type="ECO:0000259" key="7">
    <source>
        <dbReference type="Pfam" id="PF08240"/>
    </source>
</evidence>
<evidence type="ECO:0000256" key="1">
    <source>
        <dbReference type="ARBA" id="ARBA00001947"/>
    </source>
</evidence>
<keyword evidence="3" id="KW-0479">Metal-binding</keyword>
<comment type="cofactor">
    <cofactor evidence="1">
        <name>Zn(2+)</name>
        <dbReference type="ChEBI" id="CHEBI:29105"/>
    </cofactor>
</comment>
<keyword evidence="4" id="KW-0862">Zinc</keyword>
<dbReference type="Gene3D" id="3.90.180.10">
    <property type="entry name" value="Medium-chain alcohol dehydrogenases, catalytic domain"/>
    <property type="match status" value="1"/>
</dbReference>
<reference evidence="8 9" key="1">
    <citation type="submission" date="2024-02" db="EMBL/GenBank/DDBJ databases">
        <title>Whole genome of MDR Enterobacteriaceae from southern Thailand.</title>
        <authorList>
            <person name="Surachat K."/>
        </authorList>
    </citation>
    <scope>NUCLEOTIDE SEQUENCE [LARGE SCALE GENOMIC DNA]</scope>
    <source>
        <strain evidence="8 9">PSU_29</strain>
    </source>
</reference>
<dbReference type="SUPFAM" id="SSF50129">
    <property type="entry name" value="GroES-like"/>
    <property type="match status" value="1"/>
</dbReference>
<dbReference type="EMBL" id="JBCIVJ010000002">
    <property type="protein sequence ID" value="MEN0578074.1"/>
    <property type="molecule type" value="Genomic_DNA"/>
</dbReference>
<dbReference type="PANTHER" id="PTHR43161:SF9">
    <property type="entry name" value="SORBITOL DEHYDROGENASE"/>
    <property type="match status" value="1"/>
</dbReference>
<dbReference type="CDD" id="cd08232">
    <property type="entry name" value="idonate-5-DH"/>
    <property type="match status" value="1"/>
</dbReference>
<dbReference type="Gene3D" id="3.40.50.720">
    <property type="entry name" value="NAD(P)-binding Rossmann-like Domain"/>
    <property type="match status" value="1"/>
</dbReference>
<evidence type="ECO:0000256" key="4">
    <source>
        <dbReference type="ARBA" id="ARBA00022833"/>
    </source>
</evidence>
<dbReference type="InterPro" id="IPR036291">
    <property type="entry name" value="NAD(P)-bd_dom_sf"/>
</dbReference>
<accession>A0ABU9V0E0</accession>
<dbReference type="InterPro" id="IPR013154">
    <property type="entry name" value="ADH-like_N"/>
</dbReference>
<evidence type="ECO:0000259" key="6">
    <source>
        <dbReference type="Pfam" id="PF00107"/>
    </source>
</evidence>
<dbReference type="Proteomes" id="UP001411173">
    <property type="component" value="Unassembled WGS sequence"/>
</dbReference>
<dbReference type="InterPro" id="IPR013149">
    <property type="entry name" value="ADH-like_C"/>
</dbReference>
<proteinExistence type="inferred from homology"/>
<keyword evidence="5" id="KW-0560">Oxidoreductase</keyword>
<evidence type="ECO:0000313" key="8">
    <source>
        <dbReference type="EMBL" id="MEN0578074.1"/>
    </source>
</evidence>
<dbReference type="SUPFAM" id="SSF51735">
    <property type="entry name" value="NAD(P)-binding Rossmann-fold domains"/>
    <property type="match status" value="1"/>
</dbReference>
<feature type="domain" description="Alcohol dehydrogenase-like C-terminal" evidence="6">
    <location>
        <begin position="180"/>
        <end position="319"/>
    </location>
</feature>
<dbReference type="InterPro" id="IPR011032">
    <property type="entry name" value="GroES-like_sf"/>
</dbReference>
<protein>
    <submittedName>
        <fullName evidence="8">L-idonate 5-dehydrogenase</fullName>
    </submittedName>
</protein>
<evidence type="ECO:0000313" key="9">
    <source>
        <dbReference type="Proteomes" id="UP001411173"/>
    </source>
</evidence>
<dbReference type="RefSeq" id="WP_343193201.1">
    <property type="nucleotide sequence ID" value="NZ_JBCIVJ010000002.1"/>
</dbReference>
<dbReference type="PANTHER" id="PTHR43161">
    <property type="entry name" value="SORBITOL DEHYDROGENASE"/>
    <property type="match status" value="1"/>
</dbReference>
<comment type="caution">
    <text evidence="8">The sequence shown here is derived from an EMBL/GenBank/DDBJ whole genome shotgun (WGS) entry which is preliminary data.</text>
</comment>
<gene>
    <name evidence="8" type="ORF">AAIG39_03495</name>
</gene>
<evidence type="ECO:0000256" key="5">
    <source>
        <dbReference type="ARBA" id="ARBA00023002"/>
    </source>
</evidence>
<comment type="similarity">
    <text evidence="2">Belongs to the zinc-containing alcohol dehydrogenase family.</text>
</comment>
<evidence type="ECO:0000256" key="3">
    <source>
        <dbReference type="ARBA" id="ARBA00022723"/>
    </source>
</evidence>